<sequence length="242" mass="27985">MKMSYEIRGLKKEYKGFKLYIDELSLYKGEIFCLLGPSGAGKTTLLRLLNFLEKPDGGEIIYGDQRYTSQNFAPSLKTMRQITTVFQRPALLKDTVWNNIIYPLKIRQEKIDKKEIMGVVEELGLTNLIKQRSETLSGGEAQRVALARALIFKPRILLLDEPTANLDPGNIKIIEEMVLKYTFQEKPTVIWITHNHFQAKRVGHRICLMDNGFIVETTDKDTFFRSPKHQKTKEFLSGEMFY</sequence>
<protein>
    <submittedName>
        <fullName evidence="5">ATP-binding cassette domain-containing protein</fullName>
    </submittedName>
</protein>
<keyword evidence="3 5" id="KW-0067">ATP-binding</keyword>
<feature type="domain" description="ABC transporter" evidence="4">
    <location>
        <begin position="1"/>
        <end position="236"/>
    </location>
</feature>
<dbReference type="InterPro" id="IPR003439">
    <property type="entry name" value="ABC_transporter-like_ATP-bd"/>
</dbReference>
<dbReference type="InterPro" id="IPR050093">
    <property type="entry name" value="ABC_SmlMolc_Importer"/>
</dbReference>
<comment type="caution">
    <text evidence="5">The sequence shown here is derived from an EMBL/GenBank/DDBJ whole genome shotgun (WGS) entry which is preliminary data.</text>
</comment>
<evidence type="ECO:0000259" key="4">
    <source>
        <dbReference type="PROSITE" id="PS50893"/>
    </source>
</evidence>
<dbReference type="GO" id="GO:0016887">
    <property type="term" value="F:ATP hydrolysis activity"/>
    <property type="evidence" value="ECO:0007669"/>
    <property type="project" value="InterPro"/>
</dbReference>
<dbReference type="SMART" id="SM00382">
    <property type="entry name" value="AAA"/>
    <property type="match status" value="1"/>
</dbReference>
<keyword evidence="1" id="KW-0813">Transport</keyword>
<dbReference type="PROSITE" id="PS50893">
    <property type="entry name" value="ABC_TRANSPORTER_2"/>
    <property type="match status" value="1"/>
</dbReference>
<dbReference type="PROSITE" id="PS00211">
    <property type="entry name" value="ABC_TRANSPORTER_1"/>
    <property type="match status" value="1"/>
</dbReference>
<dbReference type="InterPro" id="IPR027417">
    <property type="entry name" value="P-loop_NTPase"/>
</dbReference>
<keyword evidence="2" id="KW-0547">Nucleotide-binding</keyword>
<accession>A0A424YCU7</accession>
<evidence type="ECO:0000256" key="2">
    <source>
        <dbReference type="ARBA" id="ARBA00022741"/>
    </source>
</evidence>
<reference evidence="5 6" key="1">
    <citation type="submission" date="2018-08" db="EMBL/GenBank/DDBJ databases">
        <title>The metabolism and importance of syntrophic acetate oxidation coupled to methane or sulfide production in haloalkaline environments.</title>
        <authorList>
            <person name="Timmers P.H.A."/>
            <person name="Vavourakis C.D."/>
            <person name="Sorokin D.Y."/>
            <person name="Sinninghe Damste J.S."/>
            <person name="Muyzer G."/>
            <person name="Stams A.J.M."/>
            <person name="Plugge C.M."/>
        </authorList>
    </citation>
    <scope>NUCLEOTIDE SEQUENCE [LARGE SCALE GENOMIC DNA]</scope>
    <source>
        <strain evidence="5">MSAO_Bac1</strain>
    </source>
</reference>
<name>A0A424YCU7_9FIRM</name>
<proteinExistence type="predicted"/>
<organism evidence="5 6">
    <name type="scientific">Candidatus Syntrophonatronum acetioxidans</name>
    <dbReference type="NCBI Taxonomy" id="1795816"/>
    <lineage>
        <taxon>Bacteria</taxon>
        <taxon>Bacillati</taxon>
        <taxon>Bacillota</taxon>
        <taxon>Clostridia</taxon>
        <taxon>Eubacteriales</taxon>
        <taxon>Syntrophomonadaceae</taxon>
        <taxon>Candidatus Syntrophonatronum</taxon>
    </lineage>
</organism>
<evidence type="ECO:0000313" key="6">
    <source>
        <dbReference type="Proteomes" id="UP000285138"/>
    </source>
</evidence>
<dbReference type="PANTHER" id="PTHR42781:SF9">
    <property type="entry name" value="AMINO ACID ABC TRANSPORTER, ATP-BINDING PROTEIN-RELATED"/>
    <property type="match status" value="1"/>
</dbReference>
<dbReference type="Proteomes" id="UP000285138">
    <property type="component" value="Unassembled WGS sequence"/>
</dbReference>
<dbReference type="GO" id="GO:0005524">
    <property type="term" value="F:ATP binding"/>
    <property type="evidence" value="ECO:0007669"/>
    <property type="project" value="UniProtKB-KW"/>
</dbReference>
<evidence type="ECO:0000256" key="1">
    <source>
        <dbReference type="ARBA" id="ARBA00022448"/>
    </source>
</evidence>
<dbReference type="InterPro" id="IPR003593">
    <property type="entry name" value="AAA+_ATPase"/>
</dbReference>
<dbReference type="AlphaFoldDB" id="A0A424YCU7"/>
<gene>
    <name evidence="5" type="ORF">D5R97_06705</name>
</gene>
<evidence type="ECO:0000256" key="3">
    <source>
        <dbReference type="ARBA" id="ARBA00022840"/>
    </source>
</evidence>
<dbReference type="SUPFAM" id="SSF52540">
    <property type="entry name" value="P-loop containing nucleoside triphosphate hydrolases"/>
    <property type="match status" value="1"/>
</dbReference>
<evidence type="ECO:0000313" key="5">
    <source>
        <dbReference type="EMBL" id="RQD75088.1"/>
    </source>
</evidence>
<dbReference type="InterPro" id="IPR017871">
    <property type="entry name" value="ABC_transporter-like_CS"/>
</dbReference>
<dbReference type="Gene3D" id="3.40.50.300">
    <property type="entry name" value="P-loop containing nucleotide triphosphate hydrolases"/>
    <property type="match status" value="1"/>
</dbReference>
<dbReference type="PANTHER" id="PTHR42781">
    <property type="entry name" value="SPERMIDINE/PUTRESCINE IMPORT ATP-BINDING PROTEIN POTA"/>
    <property type="match status" value="1"/>
</dbReference>
<dbReference type="EMBL" id="QZAA01000170">
    <property type="protein sequence ID" value="RQD75088.1"/>
    <property type="molecule type" value="Genomic_DNA"/>
</dbReference>
<dbReference type="Pfam" id="PF00005">
    <property type="entry name" value="ABC_tran"/>
    <property type="match status" value="1"/>
</dbReference>